<sequence>MHPVAAFTEFWHHRHQDLGQAFLIFSEHAERQRLREHRAVVVIQCAWRRHVMRTWRQFLGEQATTIQRVFRGHLARKRIKVALEEHCRHTNRMYYDSMATRIQRLWRGYWSRKTVFNFYLRQQYLHHVAKKSQAVREQLQEYEQRQHALFTHRALRQLKKEQVAMAKRVHHLLGTQAMPGVLAPPPPPHQPAPKHVSFHVHRPLSPTVLPKLPKRRESVTTHSDAIPLIPDLIKVRGFGEISASTNEMALAPLPNSPGSGSRLGLGGVATPMRGSGCATPLTSPSKPVTVGAGTGAASLGTAPARYMGASDTMLHQVGLFGPPPKRTLQIGDREVKILMLAEKVLDTERKAWHTWMDEKTVVDLCRPLVRKTARLPRRVEQLVVEEPVPLERVKAMVPAHWKPRAKAVGGSNL</sequence>
<dbReference type="SMART" id="SM00015">
    <property type="entry name" value="IQ"/>
    <property type="match status" value="3"/>
</dbReference>
<gene>
    <name evidence="1" type="ORF">AMAG_09206</name>
</gene>
<dbReference type="CDD" id="cd23767">
    <property type="entry name" value="IQCD"/>
    <property type="match status" value="1"/>
</dbReference>
<reference evidence="2" key="2">
    <citation type="submission" date="2009-11" db="EMBL/GenBank/DDBJ databases">
        <title>The Genome Sequence of Allomyces macrogynus strain ATCC 38327.</title>
        <authorList>
            <consortium name="The Broad Institute Genome Sequencing Platform"/>
            <person name="Russ C."/>
            <person name="Cuomo C."/>
            <person name="Shea T."/>
            <person name="Young S.K."/>
            <person name="Zeng Q."/>
            <person name="Koehrsen M."/>
            <person name="Haas B."/>
            <person name="Borodovsky M."/>
            <person name="Guigo R."/>
            <person name="Alvarado L."/>
            <person name="Berlin A."/>
            <person name="Borenstein D."/>
            <person name="Chen Z."/>
            <person name="Engels R."/>
            <person name="Freedman E."/>
            <person name="Gellesch M."/>
            <person name="Goldberg J."/>
            <person name="Griggs A."/>
            <person name="Gujja S."/>
            <person name="Heiman D."/>
            <person name="Hepburn T."/>
            <person name="Howarth C."/>
            <person name="Jen D."/>
            <person name="Larson L."/>
            <person name="Lewis B."/>
            <person name="Mehta T."/>
            <person name="Park D."/>
            <person name="Pearson M."/>
            <person name="Roberts A."/>
            <person name="Saif S."/>
            <person name="Shenoy N."/>
            <person name="Sisk P."/>
            <person name="Stolte C."/>
            <person name="Sykes S."/>
            <person name="Walk T."/>
            <person name="White J."/>
            <person name="Yandava C."/>
            <person name="Burger G."/>
            <person name="Gray M.W."/>
            <person name="Holland P.W.H."/>
            <person name="King N."/>
            <person name="Lang F.B.F."/>
            <person name="Roger A.J."/>
            <person name="Ruiz-Trillo I."/>
            <person name="Lander E."/>
            <person name="Nusbaum C."/>
        </authorList>
    </citation>
    <scope>NUCLEOTIDE SEQUENCE [LARGE SCALE GENOMIC DNA]</scope>
    <source>
        <strain evidence="2">ATCC 38327</strain>
    </source>
</reference>
<dbReference type="EMBL" id="GG745344">
    <property type="protein sequence ID" value="KNE64162.1"/>
    <property type="molecule type" value="Genomic_DNA"/>
</dbReference>
<accession>A0A0L0SNT7</accession>
<name>A0A0L0SNT7_ALLM3</name>
<organism evidence="1 2">
    <name type="scientific">Allomyces macrogynus (strain ATCC 38327)</name>
    <name type="common">Allomyces javanicus var. macrogynus</name>
    <dbReference type="NCBI Taxonomy" id="578462"/>
    <lineage>
        <taxon>Eukaryota</taxon>
        <taxon>Fungi</taxon>
        <taxon>Fungi incertae sedis</taxon>
        <taxon>Blastocladiomycota</taxon>
        <taxon>Blastocladiomycetes</taxon>
        <taxon>Blastocladiales</taxon>
        <taxon>Blastocladiaceae</taxon>
        <taxon>Allomyces</taxon>
    </lineage>
</organism>
<dbReference type="OrthoDB" id="190375at2759"/>
<protein>
    <submittedName>
        <fullName evidence="1">Uncharacterized protein</fullName>
    </submittedName>
</protein>
<reference evidence="1 2" key="1">
    <citation type="submission" date="2009-11" db="EMBL/GenBank/DDBJ databases">
        <title>Annotation of Allomyces macrogynus ATCC 38327.</title>
        <authorList>
            <consortium name="The Broad Institute Genome Sequencing Platform"/>
            <person name="Russ C."/>
            <person name="Cuomo C."/>
            <person name="Burger G."/>
            <person name="Gray M.W."/>
            <person name="Holland P.W.H."/>
            <person name="King N."/>
            <person name="Lang F.B.F."/>
            <person name="Roger A.J."/>
            <person name="Ruiz-Trillo I."/>
            <person name="Young S.K."/>
            <person name="Zeng Q."/>
            <person name="Gargeya S."/>
            <person name="Fitzgerald M."/>
            <person name="Haas B."/>
            <person name="Abouelleil A."/>
            <person name="Alvarado L."/>
            <person name="Arachchi H.M."/>
            <person name="Berlin A."/>
            <person name="Chapman S.B."/>
            <person name="Gearin G."/>
            <person name="Goldberg J."/>
            <person name="Griggs A."/>
            <person name="Gujja S."/>
            <person name="Hansen M."/>
            <person name="Heiman D."/>
            <person name="Howarth C."/>
            <person name="Larimer J."/>
            <person name="Lui A."/>
            <person name="MacDonald P.J.P."/>
            <person name="McCowen C."/>
            <person name="Montmayeur A."/>
            <person name="Murphy C."/>
            <person name="Neiman D."/>
            <person name="Pearson M."/>
            <person name="Priest M."/>
            <person name="Roberts A."/>
            <person name="Saif S."/>
            <person name="Shea T."/>
            <person name="Sisk P."/>
            <person name="Stolte C."/>
            <person name="Sykes S."/>
            <person name="Wortman J."/>
            <person name="Nusbaum C."/>
            <person name="Birren B."/>
        </authorList>
    </citation>
    <scope>NUCLEOTIDE SEQUENCE [LARGE SCALE GENOMIC DNA]</scope>
    <source>
        <strain evidence="1 2">ATCC 38327</strain>
    </source>
</reference>
<dbReference type="Pfam" id="PF00612">
    <property type="entry name" value="IQ"/>
    <property type="match status" value="3"/>
</dbReference>
<evidence type="ECO:0000313" key="2">
    <source>
        <dbReference type="Proteomes" id="UP000054350"/>
    </source>
</evidence>
<dbReference type="eggNOG" id="ENOG502QS0S">
    <property type="taxonomic scope" value="Eukaryota"/>
</dbReference>
<proteinExistence type="predicted"/>
<dbReference type="InterPro" id="IPR000048">
    <property type="entry name" value="IQ_motif_EF-hand-BS"/>
</dbReference>
<dbReference type="VEuPathDB" id="FungiDB:AMAG_09206"/>
<evidence type="ECO:0000313" key="1">
    <source>
        <dbReference type="EMBL" id="KNE64162.1"/>
    </source>
</evidence>
<dbReference type="PROSITE" id="PS50096">
    <property type="entry name" value="IQ"/>
    <property type="match status" value="2"/>
</dbReference>
<dbReference type="Proteomes" id="UP000054350">
    <property type="component" value="Unassembled WGS sequence"/>
</dbReference>
<dbReference type="Gene3D" id="1.20.5.190">
    <property type="match status" value="1"/>
</dbReference>
<dbReference type="AlphaFoldDB" id="A0A0L0SNT7"/>
<dbReference type="STRING" id="578462.A0A0L0SNT7"/>
<keyword evidence="2" id="KW-1185">Reference proteome</keyword>